<evidence type="ECO:0000256" key="9">
    <source>
        <dbReference type="SAM" id="Phobius"/>
    </source>
</evidence>
<feature type="domain" description="Acyltransferase 3" evidence="10">
    <location>
        <begin position="12"/>
        <end position="340"/>
    </location>
</feature>
<feature type="transmembrane region" description="Helical" evidence="9">
    <location>
        <begin position="12"/>
        <end position="31"/>
    </location>
</feature>
<feature type="transmembrane region" description="Helical" evidence="9">
    <location>
        <begin position="329"/>
        <end position="350"/>
    </location>
</feature>
<dbReference type="PANTHER" id="PTHR23028">
    <property type="entry name" value="ACETYLTRANSFERASE"/>
    <property type="match status" value="1"/>
</dbReference>
<feature type="transmembrane region" description="Helical" evidence="9">
    <location>
        <begin position="173"/>
        <end position="191"/>
    </location>
</feature>
<gene>
    <name evidence="11" type="ORF">I6N95_06180</name>
</gene>
<dbReference type="AlphaFoldDB" id="A0A940PD51"/>
<organism evidence="11 12">
    <name type="scientific">Vagococcus allomyrinae</name>
    <dbReference type="NCBI Taxonomy" id="2794353"/>
    <lineage>
        <taxon>Bacteria</taxon>
        <taxon>Bacillati</taxon>
        <taxon>Bacillota</taxon>
        <taxon>Bacilli</taxon>
        <taxon>Lactobacillales</taxon>
        <taxon>Enterococcaceae</taxon>
        <taxon>Vagococcus</taxon>
    </lineage>
</organism>
<feature type="transmembrane region" description="Helical" evidence="9">
    <location>
        <begin position="80"/>
        <end position="99"/>
    </location>
</feature>
<feature type="compositionally biased region" description="Basic and acidic residues" evidence="8">
    <location>
        <begin position="594"/>
        <end position="605"/>
    </location>
</feature>
<evidence type="ECO:0000313" key="12">
    <source>
        <dbReference type="Proteomes" id="UP000674938"/>
    </source>
</evidence>
<keyword evidence="6 9" id="KW-0472">Membrane</keyword>
<feature type="transmembrane region" description="Helical" evidence="9">
    <location>
        <begin position="376"/>
        <end position="398"/>
    </location>
</feature>
<dbReference type="Pfam" id="PF01757">
    <property type="entry name" value="Acyl_transf_3"/>
    <property type="match status" value="1"/>
</dbReference>
<evidence type="ECO:0000259" key="10">
    <source>
        <dbReference type="Pfam" id="PF01757"/>
    </source>
</evidence>
<feature type="transmembrane region" description="Helical" evidence="9">
    <location>
        <begin position="261"/>
        <end position="284"/>
    </location>
</feature>
<keyword evidence="4 9" id="KW-0812">Transmembrane</keyword>
<keyword evidence="7 11" id="KW-0012">Acyltransferase</keyword>
<evidence type="ECO:0000256" key="3">
    <source>
        <dbReference type="ARBA" id="ARBA00022679"/>
    </source>
</evidence>
<keyword evidence="2" id="KW-1003">Cell membrane</keyword>
<comment type="subcellular location">
    <subcellularLocation>
        <location evidence="1">Cell membrane</location>
        <topology evidence="1">Multi-pass membrane protein</topology>
    </subcellularLocation>
</comment>
<sequence>MSDKIGKKRYLPSIDGLRAVAIILVMLYHFQLPFAQGGFIGVDIFFVLSGYLITNSLMIEWHQAKKFDFKQFWLKRLRRLLPAVITLLVVVLIVCFFFFPSSFKKSWSDSIAALFYVSNWWYIFKKVPYFDSFGTPSPFKHLWSLAIEEQFYLLWPVALFGLLKWLKKRQRVLIAIITAGIFSAVLMAVLYDPNGIDRVYYGTDTRLFAILAGCGLAFLWPYYYLDDNFGQRAQRILDGAGSVALAALIGIALLINEYQTFLYHGGLVLVALFTIILLGVIVHPSSKLGKLFANPFFSWLGKRSYSLYLWHYPVVALLTPIKLVGRFHIGLVLMQLALIVVLANFSYMWIEEPIRKHGVQASFTSLKAISKKQLHYPAISLGMMVLLTLGVLGTNYLLTRPNTTVTKPVETKVSQAPVKKETLTQVLAIGDSIMLGIKDQLEEAVPGIVVDGKVGRQLVDAKKLVEEKYSDYNHKDAAIFIELGSNSPFNSKDLASFLKLFDKATVFLINTRVPRNWEGEVNSMLTEAVTESEQVRLIDWYSIASQAPNLLAEDGVHLSEGDGKATYVSLITNELANYELKLPEKVETSQSTSDKTENSRTKESSETVNTTTSE</sequence>
<dbReference type="EMBL" id="JAEEGA010000003">
    <property type="protein sequence ID" value="MBP1040583.1"/>
    <property type="molecule type" value="Genomic_DNA"/>
</dbReference>
<dbReference type="SUPFAM" id="SSF52266">
    <property type="entry name" value="SGNH hydrolase"/>
    <property type="match status" value="1"/>
</dbReference>
<feature type="transmembrane region" description="Helical" evidence="9">
    <location>
        <begin position="206"/>
        <end position="224"/>
    </location>
</feature>
<name>A0A940PD51_9ENTE</name>
<dbReference type="PANTHER" id="PTHR23028:SF53">
    <property type="entry name" value="ACYL_TRANSF_3 DOMAIN-CONTAINING PROTEIN"/>
    <property type="match status" value="1"/>
</dbReference>
<evidence type="ECO:0000256" key="2">
    <source>
        <dbReference type="ARBA" id="ARBA00022475"/>
    </source>
</evidence>
<dbReference type="GO" id="GO:0005886">
    <property type="term" value="C:plasma membrane"/>
    <property type="evidence" value="ECO:0007669"/>
    <property type="project" value="UniProtKB-SubCell"/>
</dbReference>
<dbReference type="GO" id="GO:0009103">
    <property type="term" value="P:lipopolysaccharide biosynthetic process"/>
    <property type="evidence" value="ECO:0007669"/>
    <property type="project" value="TreeGrafter"/>
</dbReference>
<evidence type="ECO:0000256" key="7">
    <source>
        <dbReference type="ARBA" id="ARBA00023315"/>
    </source>
</evidence>
<dbReference type="InterPro" id="IPR036514">
    <property type="entry name" value="SGNH_hydro_sf"/>
</dbReference>
<evidence type="ECO:0000256" key="8">
    <source>
        <dbReference type="SAM" id="MobiDB-lite"/>
    </source>
</evidence>
<keyword evidence="12" id="KW-1185">Reference proteome</keyword>
<feature type="transmembrane region" description="Helical" evidence="9">
    <location>
        <begin position="37"/>
        <end position="59"/>
    </location>
</feature>
<dbReference type="InterPro" id="IPR050879">
    <property type="entry name" value="Acyltransferase_3"/>
</dbReference>
<dbReference type="InterPro" id="IPR002656">
    <property type="entry name" value="Acyl_transf_3_dom"/>
</dbReference>
<dbReference type="GO" id="GO:0016747">
    <property type="term" value="F:acyltransferase activity, transferring groups other than amino-acyl groups"/>
    <property type="evidence" value="ECO:0007669"/>
    <property type="project" value="InterPro"/>
</dbReference>
<comment type="caution">
    <text evidence="11">The sequence shown here is derived from an EMBL/GenBank/DDBJ whole genome shotgun (WGS) entry which is preliminary data.</text>
</comment>
<dbReference type="Proteomes" id="UP000674938">
    <property type="component" value="Unassembled WGS sequence"/>
</dbReference>
<feature type="region of interest" description="Disordered" evidence="8">
    <location>
        <begin position="583"/>
        <end position="614"/>
    </location>
</feature>
<evidence type="ECO:0000256" key="4">
    <source>
        <dbReference type="ARBA" id="ARBA00022692"/>
    </source>
</evidence>
<feature type="transmembrane region" description="Helical" evidence="9">
    <location>
        <begin position="150"/>
        <end position="166"/>
    </location>
</feature>
<accession>A0A940PD51</accession>
<evidence type="ECO:0000256" key="6">
    <source>
        <dbReference type="ARBA" id="ARBA00023136"/>
    </source>
</evidence>
<evidence type="ECO:0000313" key="11">
    <source>
        <dbReference type="EMBL" id="MBP1040583.1"/>
    </source>
</evidence>
<feature type="transmembrane region" description="Helical" evidence="9">
    <location>
        <begin position="236"/>
        <end position="255"/>
    </location>
</feature>
<evidence type="ECO:0000256" key="1">
    <source>
        <dbReference type="ARBA" id="ARBA00004651"/>
    </source>
</evidence>
<dbReference type="Gene3D" id="3.40.50.1110">
    <property type="entry name" value="SGNH hydrolase"/>
    <property type="match status" value="1"/>
</dbReference>
<keyword evidence="5 9" id="KW-1133">Transmembrane helix</keyword>
<proteinExistence type="predicted"/>
<evidence type="ECO:0000256" key="5">
    <source>
        <dbReference type="ARBA" id="ARBA00022989"/>
    </source>
</evidence>
<keyword evidence="3" id="KW-0808">Transferase</keyword>
<protein>
    <submittedName>
        <fullName evidence="11">Acyltransferase</fullName>
    </submittedName>
</protein>
<reference evidence="11" key="1">
    <citation type="submission" date="2020-12" db="EMBL/GenBank/DDBJ databases">
        <title>Vagococcus allomyrinae sp. nov. and Enterococcus lavae sp. nov., isolated from the larvae of Allomyrina dichotoma.</title>
        <authorList>
            <person name="Lee S.D."/>
        </authorList>
    </citation>
    <scope>NUCLEOTIDE SEQUENCE</scope>
    <source>
        <strain evidence="11">BWB3-3</strain>
    </source>
</reference>
<dbReference type="RefSeq" id="WP_209525704.1">
    <property type="nucleotide sequence ID" value="NZ_JAEEGA010000003.1"/>
</dbReference>